<dbReference type="GO" id="GO:0003676">
    <property type="term" value="F:nucleic acid binding"/>
    <property type="evidence" value="ECO:0007669"/>
    <property type="project" value="InterPro"/>
</dbReference>
<feature type="compositionally biased region" description="Low complexity" evidence="10">
    <location>
        <begin position="280"/>
        <end position="292"/>
    </location>
</feature>
<dbReference type="Gene3D" id="3.30.420.10">
    <property type="entry name" value="Ribonuclease H-like superfamily/Ribonuclease H"/>
    <property type="match status" value="1"/>
</dbReference>
<dbReference type="OrthoDB" id="8191639at2759"/>
<evidence type="ECO:0000256" key="8">
    <source>
        <dbReference type="ARBA" id="ARBA00023242"/>
    </source>
</evidence>
<dbReference type="CDD" id="cd06144">
    <property type="entry name" value="REX4_like"/>
    <property type="match status" value="1"/>
</dbReference>
<dbReference type="GO" id="GO:0006364">
    <property type="term" value="P:rRNA processing"/>
    <property type="evidence" value="ECO:0007669"/>
    <property type="project" value="UniProtKB-KW"/>
</dbReference>
<evidence type="ECO:0000256" key="3">
    <source>
        <dbReference type="ARBA" id="ARBA00016937"/>
    </source>
</evidence>
<evidence type="ECO:0000256" key="6">
    <source>
        <dbReference type="ARBA" id="ARBA00022801"/>
    </source>
</evidence>
<dbReference type="GO" id="GO:0005634">
    <property type="term" value="C:nucleus"/>
    <property type="evidence" value="ECO:0007669"/>
    <property type="project" value="UniProtKB-SubCell"/>
</dbReference>
<comment type="function">
    <text evidence="9">Exoribonuclease involved in ribosome biosynthesis. Involved in the processing of ITS1, the internal transcribed spacer localized between the 18S and 5.8S rRNAs.</text>
</comment>
<evidence type="ECO:0000313" key="13">
    <source>
        <dbReference type="Proteomes" id="UP000813824"/>
    </source>
</evidence>
<organism evidence="12 13">
    <name type="scientific">Cristinia sonorae</name>
    <dbReference type="NCBI Taxonomy" id="1940300"/>
    <lineage>
        <taxon>Eukaryota</taxon>
        <taxon>Fungi</taxon>
        <taxon>Dikarya</taxon>
        <taxon>Basidiomycota</taxon>
        <taxon>Agaricomycotina</taxon>
        <taxon>Agaricomycetes</taxon>
        <taxon>Agaricomycetidae</taxon>
        <taxon>Agaricales</taxon>
        <taxon>Pleurotineae</taxon>
        <taxon>Stephanosporaceae</taxon>
        <taxon>Cristinia</taxon>
    </lineage>
</organism>
<comment type="similarity">
    <text evidence="2">Belongs to the REXO4 family.</text>
</comment>
<evidence type="ECO:0000256" key="5">
    <source>
        <dbReference type="ARBA" id="ARBA00022722"/>
    </source>
</evidence>
<keyword evidence="7" id="KW-0269">Exonuclease</keyword>
<dbReference type="GO" id="GO:0000027">
    <property type="term" value="P:ribosomal large subunit assembly"/>
    <property type="evidence" value="ECO:0007669"/>
    <property type="project" value="TreeGrafter"/>
</dbReference>
<dbReference type="InterPro" id="IPR012337">
    <property type="entry name" value="RNaseH-like_sf"/>
</dbReference>
<keyword evidence="13" id="KW-1185">Reference proteome</keyword>
<feature type="compositionally biased region" description="Polar residues" evidence="10">
    <location>
        <begin position="45"/>
        <end position="54"/>
    </location>
</feature>
<dbReference type="PANTHER" id="PTHR12801:SF45">
    <property type="entry name" value="RNA EXONUCLEASE 4"/>
    <property type="match status" value="1"/>
</dbReference>
<feature type="compositionally biased region" description="Low complexity" evidence="10">
    <location>
        <begin position="17"/>
        <end position="32"/>
    </location>
</feature>
<feature type="compositionally biased region" description="Basic and acidic residues" evidence="10">
    <location>
        <begin position="353"/>
        <end position="380"/>
    </location>
</feature>
<evidence type="ECO:0000256" key="2">
    <source>
        <dbReference type="ARBA" id="ARBA00010489"/>
    </source>
</evidence>
<dbReference type="FunFam" id="3.30.420.10:FF:000007">
    <property type="entry name" value="Interferon-stimulated exonuclease gene 20"/>
    <property type="match status" value="1"/>
</dbReference>
<evidence type="ECO:0000256" key="10">
    <source>
        <dbReference type="SAM" id="MobiDB-lite"/>
    </source>
</evidence>
<dbReference type="PANTHER" id="PTHR12801">
    <property type="entry name" value="RNA EXONUCLEASE REXO1 / RECO3 FAMILY MEMBER-RELATED"/>
    <property type="match status" value="1"/>
</dbReference>
<gene>
    <name evidence="12" type="ORF">BXZ70DRAFT_538684</name>
</gene>
<feature type="region of interest" description="Disordered" evidence="10">
    <location>
        <begin position="1"/>
        <end position="54"/>
    </location>
</feature>
<comment type="subcellular location">
    <subcellularLocation>
        <location evidence="1">Nucleus</location>
    </subcellularLocation>
</comment>
<feature type="region of interest" description="Disordered" evidence="10">
    <location>
        <begin position="279"/>
        <end position="397"/>
    </location>
</feature>
<sequence length="397" mass="43359">MGNKTEVKSVKPSSNWLALQKSLPASSSSKSSSHARKKIKKEHSSSTPVATPQTTVVGEETNFVRGYQPLQPVASTSSAVLTTYSGPSNKNGESVDALRKMVAGELEYSESQKQPGKYLALDCEMVGVGIDGSESSLARVSMVNFYGAVMLDEFVRQRERVVDYRTEFSGIRPSDMVKAKPFAEVQQKVADLIKDRILVGHAIHNDLKVLLLSHPRHLVRDTQVYAGKHKVMKSRRPALRMLVKQELGVAIQEGEHSSVTDARATMAVYRLHRKEWDKGAAPFPSSASSSSSSKKRKAVSPGEVLDDEEDEERHPPNSSTRNTGSGKKREKDHQAFPGGGRKGISSGLSTIIKRRDGRDNVGDGGAGKRVEKKVKTEWWKELGGTSGPKGSMSFRTG</sequence>
<dbReference type="AlphaFoldDB" id="A0A8K0XLB9"/>
<dbReference type="Proteomes" id="UP000813824">
    <property type="component" value="Unassembled WGS sequence"/>
</dbReference>
<feature type="domain" description="Exonuclease" evidence="11">
    <location>
        <begin position="117"/>
        <end position="278"/>
    </location>
</feature>
<evidence type="ECO:0000256" key="7">
    <source>
        <dbReference type="ARBA" id="ARBA00022839"/>
    </source>
</evidence>
<protein>
    <recommendedName>
        <fullName evidence="3">RNA exonuclease 4</fullName>
    </recommendedName>
</protein>
<evidence type="ECO:0000256" key="9">
    <source>
        <dbReference type="ARBA" id="ARBA00025599"/>
    </source>
</evidence>
<keyword evidence="4" id="KW-0698">rRNA processing</keyword>
<dbReference type="InterPro" id="IPR036397">
    <property type="entry name" value="RNaseH_sf"/>
</dbReference>
<proteinExistence type="inferred from homology"/>
<keyword evidence="8" id="KW-0539">Nucleus</keyword>
<accession>A0A8K0XLB9</accession>
<dbReference type="EMBL" id="JAEVFJ010000040">
    <property type="protein sequence ID" value="KAH8087868.1"/>
    <property type="molecule type" value="Genomic_DNA"/>
</dbReference>
<dbReference type="InterPro" id="IPR047021">
    <property type="entry name" value="REXO1/3/4-like"/>
</dbReference>
<feature type="compositionally biased region" description="Polar residues" evidence="10">
    <location>
        <begin position="316"/>
        <end position="325"/>
    </location>
</feature>
<reference evidence="12" key="1">
    <citation type="journal article" date="2021" name="New Phytol.">
        <title>Evolutionary innovations through gain and loss of genes in the ectomycorrhizal Boletales.</title>
        <authorList>
            <person name="Wu G."/>
            <person name="Miyauchi S."/>
            <person name="Morin E."/>
            <person name="Kuo A."/>
            <person name="Drula E."/>
            <person name="Varga T."/>
            <person name="Kohler A."/>
            <person name="Feng B."/>
            <person name="Cao Y."/>
            <person name="Lipzen A."/>
            <person name="Daum C."/>
            <person name="Hundley H."/>
            <person name="Pangilinan J."/>
            <person name="Johnson J."/>
            <person name="Barry K."/>
            <person name="LaButti K."/>
            <person name="Ng V."/>
            <person name="Ahrendt S."/>
            <person name="Min B."/>
            <person name="Choi I.G."/>
            <person name="Park H."/>
            <person name="Plett J.M."/>
            <person name="Magnuson J."/>
            <person name="Spatafora J.W."/>
            <person name="Nagy L.G."/>
            <person name="Henrissat B."/>
            <person name="Grigoriev I.V."/>
            <person name="Yang Z.L."/>
            <person name="Xu J."/>
            <person name="Martin F.M."/>
        </authorList>
    </citation>
    <scope>NUCLEOTIDE SEQUENCE</scope>
    <source>
        <strain evidence="12">KKN 215</strain>
    </source>
</reference>
<dbReference type="InterPro" id="IPR013520">
    <property type="entry name" value="Ribonucl_H"/>
</dbReference>
<evidence type="ECO:0000313" key="12">
    <source>
        <dbReference type="EMBL" id="KAH8087868.1"/>
    </source>
</evidence>
<dbReference type="InterPro" id="IPR037431">
    <property type="entry name" value="REX4_DEDDh_dom"/>
</dbReference>
<dbReference type="Pfam" id="PF00929">
    <property type="entry name" value="RNase_T"/>
    <property type="match status" value="1"/>
</dbReference>
<evidence type="ECO:0000259" key="11">
    <source>
        <dbReference type="SMART" id="SM00479"/>
    </source>
</evidence>
<keyword evidence="6" id="KW-0378">Hydrolase</keyword>
<dbReference type="SUPFAM" id="SSF53098">
    <property type="entry name" value="Ribonuclease H-like"/>
    <property type="match status" value="1"/>
</dbReference>
<comment type="caution">
    <text evidence="12">The sequence shown here is derived from an EMBL/GenBank/DDBJ whole genome shotgun (WGS) entry which is preliminary data.</text>
</comment>
<dbReference type="SMART" id="SM00479">
    <property type="entry name" value="EXOIII"/>
    <property type="match status" value="1"/>
</dbReference>
<keyword evidence="5" id="KW-0540">Nuclease</keyword>
<name>A0A8K0XLB9_9AGAR</name>
<evidence type="ECO:0000256" key="1">
    <source>
        <dbReference type="ARBA" id="ARBA00004123"/>
    </source>
</evidence>
<evidence type="ECO:0000256" key="4">
    <source>
        <dbReference type="ARBA" id="ARBA00022552"/>
    </source>
</evidence>
<dbReference type="GO" id="GO:0008408">
    <property type="term" value="F:3'-5' exonuclease activity"/>
    <property type="evidence" value="ECO:0007669"/>
    <property type="project" value="InterPro"/>
</dbReference>